<dbReference type="Pfam" id="PF03401">
    <property type="entry name" value="TctC"/>
    <property type="match status" value="1"/>
</dbReference>
<keyword evidence="4" id="KW-1185">Reference proteome</keyword>
<evidence type="ECO:0000313" key="3">
    <source>
        <dbReference type="EMBL" id="TPG41899.1"/>
    </source>
</evidence>
<dbReference type="SUPFAM" id="SSF53850">
    <property type="entry name" value="Periplasmic binding protein-like II"/>
    <property type="match status" value="1"/>
</dbReference>
<dbReference type="OrthoDB" id="7250553at2"/>
<proteinExistence type="inferred from homology"/>
<dbReference type="RefSeq" id="WP_140887119.1">
    <property type="nucleotide sequence ID" value="NZ_RCZP01000063.1"/>
</dbReference>
<dbReference type="PANTHER" id="PTHR42928">
    <property type="entry name" value="TRICARBOXYLATE-BINDING PROTEIN"/>
    <property type="match status" value="1"/>
</dbReference>
<dbReference type="AlphaFoldDB" id="A0A502EYY1"/>
<dbReference type="Gene3D" id="3.40.190.10">
    <property type="entry name" value="Periplasmic binding protein-like II"/>
    <property type="match status" value="1"/>
</dbReference>
<comment type="similarity">
    <text evidence="1">Belongs to the UPF0065 (bug) family.</text>
</comment>
<dbReference type="Proteomes" id="UP000317078">
    <property type="component" value="Unassembled WGS sequence"/>
</dbReference>
<dbReference type="EMBL" id="RCZP01000063">
    <property type="protein sequence ID" value="TPG41899.1"/>
    <property type="molecule type" value="Genomic_DNA"/>
</dbReference>
<protein>
    <submittedName>
        <fullName evidence="3">Tripartite tricarboxylate transporter substrate binding protein</fullName>
    </submittedName>
</protein>
<gene>
    <name evidence="3" type="ORF">EAH89_28485</name>
</gene>
<dbReference type="PIRSF" id="PIRSF017082">
    <property type="entry name" value="YflP"/>
    <property type="match status" value="1"/>
</dbReference>
<organism evidence="3 4">
    <name type="scientific">Muricoccus nepalensis</name>
    <dbReference type="NCBI Taxonomy" id="1854500"/>
    <lineage>
        <taxon>Bacteria</taxon>
        <taxon>Pseudomonadati</taxon>
        <taxon>Pseudomonadota</taxon>
        <taxon>Alphaproteobacteria</taxon>
        <taxon>Acetobacterales</taxon>
        <taxon>Roseomonadaceae</taxon>
        <taxon>Muricoccus</taxon>
    </lineage>
</organism>
<dbReference type="CDD" id="cd07012">
    <property type="entry name" value="PBP2_Bug_TTT"/>
    <property type="match status" value="1"/>
</dbReference>
<dbReference type="InterPro" id="IPR042100">
    <property type="entry name" value="Bug_dom1"/>
</dbReference>
<dbReference type="InterPro" id="IPR005064">
    <property type="entry name" value="BUG"/>
</dbReference>
<dbReference type="PANTHER" id="PTHR42928:SF5">
    <property type="entry name" value="BLR1237 PROTEIN"/>
    <property type="match status" value="1"/>
</dbReference>
<sequence>MTTRPNPGRRRLLAAGAAVATAPLARPALAQAAWPTGRPIEIVVGFAPGGGTDVMLRALALFLAAELPGANFVISNRPGAGGETAYAALQAARPDGFTIGGINTPGYLSVPIERRVRYDRAKLRAIARLVDDPTAFVVHQDSPYRTLADLVADAKRRPGEISVGSSGVGTDDHLGLTLFQAATGTEFIHAPYAGAGLVKNAALARHIDVAGLNLGEIGMLGQDKPALRPLAGMGEHRWDLMPEVPTFREAGYDVVMTSERGIAAPRGVPDEIALRLQEAIARVVAKPEWTEKARQLELPMAYLPGAEWEAQMPAQEARYRQIWEKTPWQQ</sequence>
<feature type="chain" id="PRO_5021358559" evidence="2">
    <location>
        <begin position="33"/>
        <end position="330"/>
    </location>
</feature>
<reference evidence="3 4" key="1">
    <citation type="journal article" date="2019" name="Environ. Microbiol.">
        <title>Species interactions and distinct microbial communities in high Arctic permafrost affected cryosols are associated with the CH4 and CO2 gas fluxes.</title>
        <authorList>
            <person name="Altshuler I."/>
            <person name="Hamel J."/>
            <person name="Turney S."/>
            <person name="Magnuson E."/>
            <person name="Levesque R."/>
            <person name="Greer C."/>
            <person name="Whyte L.G."/>
        </authorList>
    </citation>
    <scope>NUCLEOTIDE SEQUENCE [LARGE SCALE GENOMIC DNA]</scope>
    <source>
        <strain evidence="3 4">S9.3B</strain>
    </source>
</reference>
<name>A0A502EYY1_9PROT</name>
<comment type="caution">
    <text evidence="3">The sequence shown here is derived from an EMBL/GenBank/DDBJ whole genome shotgun (WGS) entry which is preliminary data.</text>
</comment>
<evidence type="ECO:0000256" key="2">
    <source>
        <dbReference type="SAM" id="SignalP"/>
    </source>
</evidence>
<feature type="signal peptide" evidence="2">
    <location>
        <begin position="1"/>
        <end position="32"/>
    </location>
</feature>
<dbReference type="PROSITE" id="PS51318">
    <property type="entry name" value="TAT"/>
    <property type="match status" value="1"/>
</dbReference>
<dbReference type="Gene3D" id="3.40.190.150">
    <property type="entry name" value="Bordetella uptake gene, domain 1"/>
    <property type="match status" value="1"/>
</dbReference>
<dbReference type="InterPro" id="IPR006311">
    <property type="entry name" value="TAT_signal"/>
</dbReference>
<evidence type="ECO:0000256" key="1">
    <source>
        <dbReference type="ARBA" id="ARBA00006987"/>
    </source>
</evidence>
<evidence type="ECO:0000313" key="4">
    <source>
        <dbReference type="Proteomes" id="UP000317078"/>
    </source>
</evidence>
<keyword evidence="2" id="KW-0732">Signal</keyword>
<accession>A0A502EYY1</accession>